<dbReference type="RefSeq" id="WP_184993116.1">
    <property type="nucleotide sequence ID" value="NZ_BOMK01000047.1"/>
</dbReference>
<dbReference type="PANTHER" id="PTHR43214:SF42">
    <property type="entry name" value="TRANSCRIPTIONAL REGULATORY PROTEIN DESR"/>
    <property type="match status" value="1"/>
</dbReference>
<dbReference type="SUPFAM" id="SSF46894">
    <property type="entry name" value="C-terminal effector domain of the bipartite response regulators"/>
    <property type="match status" value="1"/>
</dbReference>
<dbReference type="InterPro" id="IPR039420">
    <property type="entry name" value="WalR-like"/>
</dbReference>
<comment type="caution">
    <text evidence="3">The sequence shown here is derived from an EMBL/GenBank/DDBJ whole genome shotgun (WGS) entry which is preliminary data.</text>
</comment>
<dbReference type="AlphaFoldDB" id="A0A7W7MPI9"/>
<dbReference type="GO" id="GO:0003677">
    <property type="term" value="F:DNA binding"/>
    <property type="evidence" value="ECO:0007669"/>
    <property type="project" value="UniProtKB-KW"/>
</dbReference>
<evidence type="ECO:0000259" key="2">
    <source>
        <dbReference type="PROSITE" id="PS50043"/>
    </source>
</evidence>
<reference evidence="3 4" key="1">
    <citation type="submission" date="2020-08" db="EMBL/GenBank/DDBJ databases">
        <title>Sequencing the genomes of 1000 actinobacteria strains.</title>
        <authorList>
            <person name="Klenk H.-P."/>
        </authorList>
    </citation>
    <scope>NUCLEOTIDE SEQUENCE [LARGE SCALE GENOMIC DNA]</scope>
    <source>
        <strain evidence="3 4">DSM 43149</strain>
    </source>
</reference>
<dbReference type="InterPro" id="IPR036388">
    <property type="entry name" value="WH-like_DNA-bd_sf"/>
</dbReference>
<organism evidence="3 4">
    <name type="scientific">Actinoplanes digitatis</name>
    <dbReference type="NCBI Taxonomy" id="1868"/>
    <lineage>
        <taxon>Bacteria</taxon>
        <taxon>Bacillati</taxon>
        <taxon>Actinomycetota</taxon>
        <taxon>Actinomycetes</taxon>
        <taxon>Micromonosporales</taxon>
        <taxon>Micromonosporaceae</taxon>
        <taxon>Actinoplanes</taxon>
    </lineage>
</organism>
<dbReference type="CDD" id="cd06170">
    <property type="entry name" value="LuxR_C_like"/>
    <property type="match status" value="1"/>
</dbReference>
<feature type="domain" description="HTH luxR-type" evidence="2">
    <location>
        <begin position="669"/>
        <end position="731"/>
    </location>
</feature>
<keyword evidence="1 3" id="KW-0238">DNA-binding</keyword>
<dbReference type="Gene3D" id="1.10.10.10">
    <property type="entry name" value="Winged helix-like DNA-binding domain superfamily/Winged helix DNA-binding domain"/>
    <property type="match status" value="1"/>
</dbReference>
<dbReference type="InterPro" id="IPR000792">
    <property type="entry name" value="Tscrpt_reg_LuxR_C"/>
</dbReference>
<dbReference type="PROSITE" id="PS50043">
    <property type="entry name" value="HTH_LUXR_2"/>
    <property type="match status" value="1"/>
</dbReference>
<gene>
    <name evidence="3" type="ORF">BJ971_002742</name>
</gene>
<dbReference type="GO" id="GO:0006355">
    <property type="term" value="P:regulation of DNA-templated transcription"/>
    <property type="evidence" value="ECO:0007669"/>
    <property type="project" value="InterPro"/>
</dbReference>
<dbReference type="InterPro" id="IPR016032">
    <property type="entry name" value="Sig_transdc_resp-reg_C-effctor"/>
</dbReference>
<sequence length="731" mass="77174">MQEALDDGACRELLAERLPGLPEELVTALIRLAGGDPDVLIELAGTLTPGQIRGSVPPPCTLPLTSRLGRSCRAAVAGLPGPARRALLLAAADPDLTAGELLAVTGEQDLVAAEQACLVTVTPAGVQFLPAVLRAVVYYDAPHARRRAAHLDLAGLLGRRGERLRALVHRAAAAGGSDEGLARELFAAAADGPARTASAAYRYAAELTTAAEFAVEALAAAARQAWLAGERQQARLLLRRAGRSPQAPAHAHALRLAGEMDLREGAAAAARDTLLTAAAELSSRDFPAALEALLLAGEAVHLAGGQGGYCRLARRILARRTPGEPDPVAQARHQIAGLTAMYEGDHDAAFTHLRDVLRTAPVVADPVALIRAANAAVLLGDAPVARVLAGRAVDLARDRGAVTLVPQGLEVAAFAGLAAGHHDAALAAATEGAALARATGQPGLAQNHLGVLAVLAALVGDRDTCMLRIRAAGVYDSANGPGQARAFCEWALALLDLVEGRPRAALHRLDSIFVGPAGRGSLVVQVAATPHLIEAYWRCDPPPHTPPVARTAVLDGAFEPFDRWAAGTGQPYWLALRARCRALRAADPHAAEEYFQEALREHRRGDADFARAHTELLFGRDLRRRRRPGAAREHLRRAEETFRLLDAAPWAAQADVELRAAGAPVAPRPVSAARGLTAQQERIARLVADGATNREVAEQLFLSPRTIDHHLRNVFARLGVRSRTELARRLG</sequence>
<proteinExistence type="predicted"/>
<dbReference type="PRINTS" id="PR00038">
    <property type="entry name" value="HTHLUXR"/>
</dbReference>
<evidence type="ECO:0000313" key="4">
    <source>
        <dbReference type="Proteomes" id="UP000578112"/>
    </source>
</evidence>
<protein>
    <submittedName>
        <fullName evidence="3">DNA-binding CsgD family transcriptional regulator</fullName>
    </submittedName>
</protein>
<dbReference type="EMBL" id="JACHNH010000001">
    <property type="protein sequence ID" value="MBB4762186.1"/>
    <property type="molecule type" value="Genomic_DNA"/>
</dbReference>
<dbReference type="SMART" id="SM00421">
    <property type="entry name" value="HTH_LUXR"/>
    <property type="match status" value="1"/>
</dbReference>
<accession>A0A7W7MPI9</accession>
<evidence type="ECO:0000313" key="3">
    <source>
        <dbReference type="EMBL" id="MBB4762186.1"/>
    </source>
</evidence>
<dbReference type="Pfam" id="PF00196">
    <property type="entry name" value="GerE"/>
    <property type="match status" value="1"/>
</dbReference>
<name>A0A7W7MPI9_9ACTN</name>
<dbReference type="Proteomes" id="UP000578112">
    <property type="component" value="Unassembled WGS sequence"/>
</dbReference>
<keyword evidence="4" id="KW-1185">Reference proteome</keyword>
<dbReference type="PANTHER" id="PTHR43214">
    <property type="entry name" value="TWO-COMPONENT RESPONSE REGULATOR"/>
    <property type="match status" value="1"/>
</dbReference>
<evidence type="ECO:0000256" key="1">
    <source>
        <dbReference type="ARBA" id="ARBA00023125"/>
    </source>
</evidence>
<dbReference type="PROSITE" id="PS00622">
    <property type="entry name" value="HTH_LUXR_1"/>
    <property type="match status" value="1"/>
</dbReference>